<comment type="caution">
    <text evidence="6">The sequence shown here is derived from an EMBL/GenBank/DDBJ whole genome shotgun (WGS) entry which is preliminary data.</text>
</comment>
<dbReference type="GO" id="GO:0016811">
    <property type="term" value="F:hydrolase activity, acting on carbon-nitrogen (but not peptide) bonds, in linear amides"/>
    <property type="evidence" value="ECO:0007669"/>
    <property type="project" value="TreeGrafter"/>
</dbReference>
<evidence type="ECO:0000313" key="6">
    <source>
        <dbReference type="EMBL" id="HII70676.1"/>
    </source>
</evidence>
<keyword evidence="2" id="KW-0479">Metal-binding</keyword>
<dbReference type="EMBL" id="DUJS01000004">
    <property type="protein sequence ID" value="HII70676.1"/>
    <property type="molecule type" value="Genomic_DNA"/>
</dbReference>
<dbReference type="InterPro" id="IPR003785">
    <property type="entry name" value="Creatininase/forma_Hydrolase"/>
</dbReference>
<dbReference type="GeneID" id="1477486"/>
<evidence type="ECO:0000256" key="5">
    <source>
        <dbReference type="SAM" id="MobiDB-lite"/>
    </source>
</evidence>
<gene>
    <name evidence="6" type="ORF">HA336_05530</name>
</gene>
<dbReference type="GO" id="GO:0009231">
    <property type="term" value="P:riboflavin biosynthetic process"/>
    <property type="evidence" value="ECO:0007669"/>
    <property type="project" value="TreeGrafter"/>
</dbReference>
<dbReference type="Gene3D" id="3.40.50.10310">
    <property type="entry name" value="Creatininase"/>
    <property type="match status" value="1"/>
</dbReference>
<proteinExistence type="predicted"/>
<evidence type="ECO:0000313" key="7">
    <source>
        <dbReference type="Proteomes" id="UP000619545"/>
    </source>
</evidence>
<name>A0A832TAQ9_9EURY</name>
<dbReference type="PANTHER" id="PTHR35005">
    <property type="entry name" value="3-DEHYDRO-SCYLLO-INOSOSE HYDROLASE"/>
    <property type="match status" value="1"/>
</dbReference>
<accession>A0A832TAQ9</accession>
<organism evidence="6 7">
    <name type="scientific">Methanopyrus kandleri</name>
    <dbReference type="NCBI Taxonomy" id="2320"/>
    <lineage>
        <taxon>Archaea</taxon>
        <taxon>Methanobacteriati</taxon>
        <taxon>Methanobacteriota</taxon>
        <taxon>Methanomada group</taxon>
        <taxon>Methanopyri</taxon>
        <taxon>Methanopyrales</taxon>
        <taxon>Methanopyraceae</taxon>
        <taxon>Methanopyrus</taxon>
    </lineage>
</organism>
<evidence type="ECO:0000256" key="2">
    <source>
        <dbReference type="ARBA" id="ARBA00022723"/>
    </source>
</evidence>
<dbReference type="GO" id="GO:0046872">
    <property type="term" value="F:metal ion binding"/>
    <property type="evidence" value="ECO:0007669"/>
    <property type="project" value="UniProtKB-KW"/>
</dbReference>
<sequence length="224" mass="25103">METRKLRHPEVDLEGEVVLLPVGSTEQHGLHLPLGTDHLIAEALCREVSKRTGAPWYPAIPYGVSRHHMGFPGTVSLRTKTMVALLTDVHRSFLHHGAAATLAVNGHGGNEAALGTVAEEEERFHWISWWKLAPIDELETDWGGHADELETSVMLYLHPELVGEERKVDGRPTKPWEFPDYHEISETGTKGDPRPATADKGKRIFKTVVERLVDIVEELREMYG</sequence>
<dbReference type="OMA" id="GWAIEDY"/>
<dbReference type="InterPro" id="IPR024087">
    <property type="entry name" value="Creatininase-like_sf"/>
</dbReference>
<dbReference type="SUPFAM" id="SSF102215">
    <property type="entry name" value="Creatininase"/>
    <property type="match status" value="1"/>
</dbReference>
<keyword evidence="3" id="KW-0378">Hydrolase</keyword>
<keyword evidence="4" id="KW-0862">Zinc</keyword>
<comment type="cofactor">
    <cofactor evidence="1">
        <name>Zn(2+)</name>
        <dbReference type="ChEBI" id="CHEBI:29105"/>
    </cofactor>
</comment>
<evidence type="ECO:0000256" key="3">
    <source>
        <dbReference type="ARBA" id="ARBA00022801"/>
    </source>
</evidence>
<reference evidence="6" key="1">
    <citation type="journal article" date="2020" name="bioRxiv">
        <title>A rank-normalized archaeal taxonomy based on genome phylogeny resolves widespread incomplete and uneven classifications.</title>
        <authorList>
            <person name="Rinke C."/>
            <person name="Chuvochina M."/>
            <person name="Mussig A.J."/>
            <person name="Chaumeil P.-A."/>
            <person name="Waite D.W."/>
            <person name="Whitman W.B."/>
            <person name="Parks D.H."/>
            <person name="Hugenholtz P."/>
        </authorList>
    </citation>
    <scope>NUCLEOTIDE SEQUENCE</scope>
    <source>
        <strain evidence="6">UBA8853</strain>
    </source>
</reference>
<evidence type="ECO:0000256" key="1">
    <source>
        <dbReference type="ARBA" id="ARBA00001947"/>
    </source>
</evidence>
<protein>
    <submittedName>
        <fullName evidence="6">Creatininase family protein</fullName>
    </submittedName>
</protein>
<dbReference type="Proteomes" id="UP000619545">
    <property type="component" value="Unassembled WGS sequence"/>
</dbReference>
<dbReference type="RefSeq" id="WP_011018555.1">
    <property type="nucleotide sequence ID" value="NZ_DUJS01000004.1"/>
</dbReference>
<evidence type="ECO:0000256" key="4">
    <source>
        <dbReference type="ARBA" id="ARBA00022833"/>
    </source>
</evidence>
<dbReference type="Pfam" id="PF02633">
    <property type="entry name" value="Creatininase"/>
    <property type="match status" value="1"/>
</dbReference>
<dbReference type="AlphaFoldDB" id="A0A832TAQ9"/>
<feature type="region of interest" description="Disordered" evidence="5">
    <location>
        <begin position="167"/>
        <end position="199"/>
    </location>
</feature>
<dbReference type="PANTHER" id="PTHR35005:SF1">
    <property type="entry name" value="2-AMINO-5-FORMYLAMINO-6-RIBOSYLAMINOPYRIMIDIN-4(3H)-ONE 5'-MONOPHOSPHATE DEFORMYLASE"/>
    <property type="match status" value="1"/>
</dbReference>